<dbReference type="OrthoDB" id="9779724at2"/>
<dbReference type="AlphaFoldDB" id="D9SJC7"/>
<evidence type="ECO:0000256" key="2">
    <source>
        <dbReference type="SAM" id="MobiDB-lite"/>
    </source>
</evidence>
<gene>
    <name evidence="4" type="ordered locus">Galf_2312</name>
</gene>
<dbReference type="EMBL" id="CP002159">
    <property type="protein sequence ID" value="ADL56315.1"/>
    <property type="molecule type" value="Genomic_DNA"/>
</dbReference>
<dbReference type="PANTHER" id="PTHR30332:SF17">
    <property type="entry name" value="TYPE IV PILIATION SYSTEM PROTEIN DR_0774-RELATED"/>
    <property type="match status" value="1"/>
</dbReference>
<reference evidence="4 5" key="1">
    <citation type="submission" date="2010-08" db="EMBL/GenBank/DDBJ databases">
        <title>Complete sequence of Gallionella capsiferriformans ES-2.</title>
        <authorList>
            <consortium name="US DOE Joint Genome Institute"/>
            <person name="Lucas S."/>
            <person name="Copeland A."/>
            <person name="Lapidus A."/>
            <person name="Cheng J.-F."/>
            <person name="Bruce D."/>
            <person name="Goodwin L."/>
            <person name="Pitluck S."/>
            <person name="Chertkov O."/>
            <person name="Davenport K.W."/>
            <person name="Detter J.C."/>
            <person name="Han C."/>
            <person name="Tapia R."/>
            <person name="Land M."/>
            <person name="Hauser L."/>
            <person name="Chang Y.-J."/>
            <person name="Jeffries C."/>
            <person name="Kyrpides N."/>
            <person name="Ivanova N."/>
            <person name="Mikhailova N."/>
            <person name="Shelobolina E.S."/>
            <person name="Picardal F."/>
            <person name="Roden E."/>
            <person name="Emerson D."/>
            <person name="Woyke T."/>
        </authorList>
    </citation>
    <scope>NUCLEOTIDE SEQUENCE [LARGE SCALE GENOMIC DNA]</scope>
    <source>
        <strain evidence="4 5">ES-2</strain>
    </source>
</reference>
<dbReference type="InterPro" id="IPR050810">
    <property type="entry name" value="Bact_Secretion_Sys_Channel"/>
</dbReference>
<organism evidence="4 5">
    <name type="scientific">Gallionella capsiferriformans (strain ES-2)</name>
    <name type="common">Gallionella ferruginea capsiferriformans (strain ES-2)</name>
    <dbReference type="NCBI Taxonomy" id="395494"/>
    <lineage>
        <taxon>Bacteria</taxon>
        <taxon>Pseudomonadati</taxon>
        <taxon>Pseudomonadota</taxon>
        <taxon>Betaproteobacteria</taxon>
        <taxon>Nitrosomonadales</taxon>
        <taxon>Gallionellaceae</taxon>
        <taxon>Gallionella</taxon>
    </lineage>
</organism>
<dbReference type="InterPro" id="IPR004846">
    <property type="entry name" value="T2SS/T3SS_dom"/>
</dbReference>
<feature type="region of interest" description="Disordered" evidence="2">
    <location>
        <begin position="216"/>
        <end position="255"/>
    </location>
</feature>
<dbReference type="Proteomes" id="UP000001235">
    <property type="component" value="Chromosome"/>
</dbReference>
<dbReference type="GO" id="GO:0009306">
    <property type="term" value="P:protein secretion"/>
    <property type="evidence" value="ECO:0007669"/>
    <property type="project" value="InterPro"/>
</dbReference>
<dbReference type="HOGENOM" id="CLU_006756_3_0_4"/>
<dbReference type="Pfam" id="PF00263">
    <property type="entry name" value="Secretin"/>
    <property type="match status" value="1"/>
</dbReference>
<evidence type="ECO:0000256" key="1">
    <source>
        <dbReference type="RuleBase" id="RU004003"/>
    </source>
</evidence>
<comment type="similarity">
    <text evidence="1">Belongs to the bacterial secretin family.</text>
</comment>
<feature type="domain" description="Type II/III secretion system secretin-like" evidence="3">
    <location>
        <begin position="381"/>
        <end position="567"/>
    </location>
</feature>
<evidence type="ECO:0000313" key="5">
    <source>
        <dbReference type="Proteomes" id="UP000001235"/>
    </source>
</evidence>
<dbReference type="RefSeq" id="WP_013294238.1">
    <property type="nucleotide sequence ID" value="NC_014394.1"/>
</dbReference>
<dbReference type="PRINTS" id="PR00811">
    <property type="entry name" value="BCTERIALGSPD"/>
</dbReference>
<dbReference type="eggNOG" id="COG1450">
    <property type="taxonomic scope" value="Bacteria"/>
</dbReference>
<proteinExistence type="inferred from homology"/>
<dbReference type="GO" id="GO:0015627">
    <property type="term" value="C:type II protein secretion system complex"/>
    <property type="evidence" value="ECO:0007669"/>
    <property type="project" value="TreeGrafter"/>
</dbReference>
<sequence>MHFALKNINKNMLMLAALGTPLGGCSNLPAAMPPSAQHISLPAETTGTIPPLNETAPLPPPPKSTKAAERYSIVVNGVLAQEILFALARDAKLNIEIHPGITGTVTMNLLNRTLPEILDAIARQVDMRYELNGSNLAIMPDSPFLKNYQIEYPNVARNAKNSINMSTSIAVIGKGQGTGGGSNGSNSSIDNISDNQFWATLTENIKDLLRETDKKLPEGSSETVTEQNNQQQITPQTGTTATDATGRNTRSAISTLPAQIQTQNTSRARRVTYREAAYVIANPETGIISVRATSRQHATIREFIDKVMNNARRQVLLEATIVEVTLSDQYQQGIDWSLLRTLGLSLTQVSPVGALTAMGTISYTNPGKPGSFSLSGSIKLLETFGKLHVLSSPKLSVLNNQTGLVKVVDESVYFTIEVTQGTYGANNTVLTLPTYTSTIHTVPVGFMMYVTPQIGGDTEVTLNLRPTITRILSYAKDPNPALINTITPALSVTNLIPQIQTREMESIMRVRNGDIAVLGGLMQDTRAGDTNQIPGLGSVPGLGQLFKARTDKNTKSELVVFLRPVILNQETQYDLVRQFKDPASTPEWQKTIQKTEVKP</sequence>
<dbReference type="Gene3D" id="3.55.50.30">
    <property type="match status" value="1"/>
</dbReference>
<protein>
    <submittedName>
        <fullName evidence="4">Type II and III secretion system protein</fullName>
    </submittedName>
</protein>
<evidence type="ECO:0000259" key="3">
    <source>
        <dbReference type="Pfam" id="PF00263"/>
    </source>
</evidence>
<evidence type="ECO:0000313" key="4">
    <source>
        <dbReference type="EMBL" id="ADL56315.1"/>
    </source>
</evidence>
<feature type="compositionally biased region" description="Low complexity" evidence="2">
    <location>
        <begin position="225"/>
        <end position="249"/>
    </location>
</feature>
<accession>D9SJC7</accession>
<dbReference type="KEGG" id="gca:Galf_2312"/>
<feature type="region of interest" description="Disordered" evidence="2">
    <location>
        <begin position="43"/>
        <end position="64"/>
    </location>
</feature>
<keyword evidence="5" id="KW-1185">Reference proteome</keyword>
<dbReference type="STRING" id="395494.Galf_2312"/>
<dbReference type="InterPro" id="IPR001775">
    <property type="entry name" value="GspD/PilQ"/>
</dbReference>
<dbReference type="PANTHER" id="PTHR30332">
    <property type="entry name" value="PROBABLE GENERAL SECRETION PATHWAY PROTEIN D"/>
    <property type="match status" value="1"/>
</dbReference>
<name>D9SJC7_GALCS</name>